<protein>
    <recommendedName>
        <fullName evidence="3">Integrase catalytic domain-containing protein</fullName>
    </recommendedName>
</protein>
<evidence type="ECO:0000313" key="1">
    <source>
        <dbReference type="EMBL" id="KAA8914034.1"/>
    </source>
</evidence>
<evidence type="ECO:0008006" key="3">
    <source>
        <dbReference type="Google" id="ProtNLM"/>
    </source>
</evidence>
<organism evidence="1 2">
    <name type="scientific">Sphaerosporella brunnea</name>
    <dbReference type="NCBI Taxonomy" id="1250544"/>
    <lineage>
        <taxon>Eukaryota</taxon>
        <taxon>Fungi</taxon>
        <taxon>Dikarya</taxon>
        <taxon>Ascomycota</taxon>
        <taxon>Pezizomycotina</taxon>
        <taxon>Pezizomycetes</taxon>
        <taxon>Pezizales</taxon>
        <taxon>Pyronemataceae</taxon>
        <taxon>Sphaerosporella</taxon>
    </lineage>
</organism>
<evidence type="ECO:0000313" key="2">
    <source>
        <dbReference type="Proteomes" id="UP000326924"/>
    </source>
</evidence>
<accession>A0A5J5FAX1</accession>
<dbReference type="Proteomes" id="UP000326924">
    <property type="component" value="Unassembled WGS sequence"/>
</dbReference>
<comment type="caution">
    <text evidence="1">The sequence shown here is derived from an EMBL/GenBank/DDBJ whole genome shotgun (WGS) entry which is preliminary data.</text>
</comment>
<proteinExistence type="predicted"/>
<dbReference type="Gene3D" id="3.30.420.10">
    <property type="entry name" value="Ribonuclease H-like superfamily/Ribonuclease H"/>
    <property type="match status" value="1"/>
</dbReference>
<dbReference type="InterPro" id="IPR012337">
    <property type="entry name" value="RNaseH-like_sf"/>
</dbReference>
<dbReference type="InParanoid" id="A0A5J5FAX1"/>
<dbReference type="AlphaFoldDB" id="A0A5J5FAX1"/>
<dbReference type="EMBL" id="VXIS01000009">
    <property type="protein sequence ID" value="KAA8914034.1"/>
    <property type="molecule type" value="Genomic_DNA"/>
</dbReference>
<sequence length="97" mass="11404">MATNYRNEELTEHHPARLVSRNRFEEYVPVPRNRQEIQVLLEPLRPIVCFEPFEIIHVDYSGPYQPSAGNRYCLYIIDAFTGWLEVKACSRATGKEY</sequence>
<reference evidence="1 2" key="1">
    <citation type="submission" date="2019-09" db="EMBL/GenBank/DDBJ databases">
        <title>Draft genome of the ectomycorrhizal ascomycete Sphaerosporella brunnea.</title>
        <authorList>
            <consortium name="DOE Joint Genome Institute"/>
            <person name="Benucci G.M."/>
            <person name="Marozzi G."/>
            <person name="Antonielli L."/>
            <person name="Sanchez S."/>
            <person name="Marco P."/>
            <person name="Wang X."/>
            <person name="Falini L.B."/>
            <person name="Barry K."/>
            <person name="Haridas S."/>
            <person name="Lipzen A."/>
            <person name="Labutti K."/>
            <person name="Grigoriev I.V."/>
            <person name="Murat C."/>
            <person name="Martin F."/>
            <person name="Albertini E."/>
            <person name="Donnini D."/>
            <person name="Bonito G."/>
        </authorList>
    </citation>
    <scope>NUCLEOTIDE SEQUENCE [LARGE SCALE GENOMIC DNA]</scope>
    <source>
        <strain evidence="1 2">Sb_GMNB300</strain>
    </source>
</reference>
<dbReference type="GO" id="GO:0003676">
    <property type="term" value="F:nucleic acid binding"/>
    <property type="evidence" value="ECO:0007669"/>
    <property type="project" value="InterPro"/>
</dbReference>
<dbReference type="SUPFAM" id="SSF53098">
    <property type="entry name" value="Ribonuclease H-like"/>
    <property type="match status" value="1"/>
</dbReference>
<keyword evidence="2" id="KW-1185">Reference proteome</keyword>
<dbReference type="OrthoDB" id="5592268at2759"/>
<dbReference type="InterPro" id="IPR036397">
    <property type="entry name" value="RNaseH_sf"/>
</dbReference>
<name>A0A5J5FAX1_9PEZI</name>
<gene>
    <name evidence="1" type="ORF">FN846DRAFT_771493</name>
</gene>